<feature type="coiled-coil region" evidence="1">
    <location>
        <begin position="829"/>
        <end position="885"/>
    </location>
</feature>
<proteinExistence type="predicted"/>
<evidence type="ECO:0000313" key="5">
    <source>
        <dbReference type="Proteomes" id="UP001497512"/>
    </source>
</evidence>
<dbReference type="PANTHER" id="PTHR46602">
    <property type="entry name" value="PROTEIN SUPPRESSOR OF GENE SILENCING 3"/>
    <property type="match status" value="1"/>
</dbReference>
<dbReference type="InterPro" id="IPR044287">
    <property type="entry name" value="SGS3"/>
</dbReference>
<feature type="region of interest" description="Disordered" evidence="2">
    <location>
        <begin position="141"/>
        <end position="161"/>
    </location>
</feature>
<gene>
    <name evidence="4" type="ORF">CSSPTR1EN2_LOCUS1860</name>
</gene>
<evidence type="ECO:0000313" key="4">
    <source>
        <dbReference type="EMBL" id="CAK9192377.1"/>
    </source>
</evidence>
<evidence type="ECO:0000256" key="1">
    <source>
        <dbReference type="SAM" id="Coils"/>
    </source>
</evidence>
<organism evidence="4 5">
    <name type="scientific">Sphagnum troendelagicum</name>
    <dbReference type="NCBI Taxonomy" id="128251"/>
    <lineage>
        <taxon>Eukaryota</taxon>
        <taxon>Viridiplantae</taxon>
        <taxon>Streptophyta</taxon>
        <taxon>Embryophyta</taxon>
        <taxon>Bryophyta</taxon>
        <taxon>Sphagnophytina</taxon>
        <taxon>Sphagnopsida</taxon>
        <taxon>Sphagnales</taxon>
        <taxon>Sphagnaceae</taxon>
        <taxon>Sphagnum</taxon>
    </lineage>
</organism>
<feature type="region of interest" description="Disordered" evidence="2">
    <location>
        <begin position="1"/>
        <end position="27"/>
    </location>
</feature>
<name>A0ABP0TCH8_9BRYO</name>
<dbReference type="CDD" id="cd12266">
    <property type="entry name" value="RRM_like_XS"/>
    <property type="match status" value="1"/>
</dbReference>
<evidence type="ECO:0000256" key="2">
    <source>
        <dbReference type="SAM" id="MobiDB-lite"/>
    </source>
</evidence>
<feature type="region of interest" description="Disordered" evidence="2">
    <location>
        <begin position="88"/>
        <end position="127"/>
    </location>
</feature>
<sequence length="985" mass="110817">MKDNQSTKGHMDCPEKDQGTESGHQIVEGPCIPSVELKFGKLALESSGGVNAHCPINDASGAGGSNVYADHRAPWEPNKKSLRPKEIDEEPNITDLAGQVTGGNRYEEGKIKPRRKKKNNGNKSASQTSIGVVFASKQEPVQNVQSLQTGRSCDRGSDRVSTANGEIHCKKMSTAGDSKKDAQGGSVELNQKFPPTGGSHGSVLPSLQGPPVASIAAECNNFHIEKQEQLICRDHESRPRNADWEVVFSSCHQMSEQSQLNIHNLSHPAFSAWDQEADSLITDGWDNVIEALADNAVEHINGNGTFSEENTNFPSDVGWETVTRSKRKAVRAQQQAEPERHTGGGTLLNGKMGNQIKVVGIGSQSTVHPKFNGVKLDGATVSAIPDGQARGNDRQSKQISTTCVSGNMTKVHVRPDLHETEQQKQGISSYRYSADLTSLSGNDSLMPCTKVNPATVLQSLLPPARVKSSDEQHGFISGVHIGSIPSVKAADGAEYEAWDQLDDQYSDLDDMDDYSDDILSDDYASDVSEQSHGTLKKWRCFQGFFQDLESLSTDQIQEHDRHWHCPVCQGGVGAVDWFRGFGPLMAHAQTMKSRRVKLHRIFRKVLEEELRQIGMGASVIDERPFGGKWHGLDVDDEAQNPLIVWPPMVVVQNTQLEMDDQEKWVGMGNKELLEYFKEYNPMRPRHAYGPQGHRGMSILMFAESPTGYHDAQRLDKHFRDARRGRDPWNNIGKLLYHPGGGGKRILYGYMASKADLDIFNRHHKGRTLVKFAVKQLQEVVLEPMHRMHDQDKKVLKLQSKVDREKEVCETLKKTVSTVCHNLVLREQELKILRKRAEEQSIRNKEEQDELEEYFRVERDQLMVEVTEKEEELVKLREAFDQAHLQQCQKLELERLNIPKEGLSKDDQEQKQSLKEKEIAREREMVEGNLCDAKAFEAEREKMQQRHHELRLEFQRQQQAAALAFEQQLLDERANLVKIYQITSLC</sequence>
<protein>
    <recommendedName>
        <fullName evidence="3">XS domain-containing protein</fullName>
    </recommendedName>
</protein>
<feature type="compositionally biased region" description="Polar residues" evidence="2">
    <location>
        <begin position="141"/>
        <end position="151"/>
    </location>
</feature>
<accession>A0ABP0TCH8</accession>
<feature type="domain" description="XS" evidence="3">
    <location>
        <begin position="642"/>
        <end position="756"/>
    </location>
</feature>
<dbReference type="InterPro" id="IPR038588">
    <property type="entry name" value="XS_domain_sf"/>
</dbReference>
<dbReference type="EMBL" id="OZ019893">
    <property type="protein sequence ID" value="CAK9192377.1"/>
    <property type="molecule type" value="Genomic_DNA"/>
</dbReference>
<dbReference type="PANTHER" id="PTHR46602:SF1">
    <property type="entry name" value="PROTEIN SUPPRESSOR OF GENE SILENCING 3"/>
    <property type="match status" value="1"/>
</dbReference>
<evidence type="ECO:0000259" key="3">
    <source>
        <dbReference type="Pfam" id="PF03468"/>
    </source>
</evidence>
<dbReference type="Gene3D" id="3.30.70.2890">
    <property type="entry name" value="XS domain"/>
    <property type="match status" value="1"/>
</dbReference>
<keyword evidence="5" id="KW-1185">Reference proteome</keyword>
<dbReference type="Pfam" id="PF03468">
    <property type="entry name" value="XS"/>
    <property type="match status" value="1"/>
</dbReference>
<reference evidence="4 5" key="1">
    <citation type="submission" date="2024-02" db="EMBL/GenBank/DDBJ databases">
        <authorList>
            <consortium name="ELIXIR-Norway"/>
            <consortium name="Elixir Norway"/>
        </authorList>
    </citation>
    <scope>NUCLEOTIDE SEQUENCE [LARGE SCALE GENOMIC DNA]</scope>
</reference>
<keyword evidence="1" id="KW-0175">Coiled coil</keyword>
<dbReference type="InterPro" id="IPR005380">
    <property type="entry name" value="XS_domain"/>
</dbReference>
<dbReference type="Proteomes" id="UP001497512">
    <property type="component" value="Chromosome 1"/>
</dbReference>
<feature type="coiled-coil region" evidence="1">
    <location>
        <begin position="932"/>
        <end position="959"/>
    </location>
</feature>
<feature type="compositionally biased region" description="Basic and acidic residues" evidence="2">
    <location>
        <begin position="1"/>
        <end position="19"/>
    </location>
</feature>